<protein>
    <submittedName>
        <fullName evidence="1">Uncharacterized protein</fullName>
    </submittedName>
</protein>
<dbReference type="AlphaFoldDB" id="A0A0E9VHQ0"/>
<reference evidence="1" key="1">
    <citation type="submission" date="2014-11" db="EMBL/GenBank/DDBJ databases">
        <authorList>
            <person name="Amaro Gonzalez C."/>
        </authorList>
    </citation>
    <scope>NUCLEOTIDE SEQUENCE</scope>
</reference>
<evidence type="ECO:0000313" key="1">
    <source>
        <dbReference type="EMBL" id="JAH76945.1"/>
    </source>
</evidence>
<reference evidence="1" key="2">
    <citation type="journal article" date="2015" name="Fish Shellfish Immunol.">
        <title>Early steps in the European eel (Anguilla anguilla)-Vibrio vulnificus interaction in the gills: Role of the RtxA13 toxin.</title>
        <authorList>
            <person name="Callol A."/>
            <person name="Pajuelo D."/>
            <person name="Ebbesson L."/>
            <person name="Teles M."/>
            <person name="MacKenzie S."/>
            <person name="Amaro C."/>
        </authorList>
    </citation>
    <scope>NUCLEOTIDE SEQUENCE</scope>
</reference>
<accession>A0A0E9VHQ0</accession>
<dbReference type="EMBL" id="GBXM01031632">
    <property type="protein sequence ID" value="JAH76945.1"/>
    <property type="molecule type" value="Transcribed_RNA"/>
</dbReference>
<proteinExistence type="predicted"/>
<name>A0A0E9VHQ0_ANGAN</name>
<sequence length="44" mass="5077">MVEDIHVVFIQHFVSVSSTHFTSRLAVNASHRINRNRTTAVKRN</sequence>
<organism evidence="1">
    <name type="scientific">Anguilla anguilla</name>
    <name type="common">European freshwater eel</name>
    <name type="synonym">Muraena anguilla</name>
    <dbReference type="NCBI Taxonomy" id="7936"/>
    <lineage>
        <taxon>Eukaryota</taxon>
        <taxon>Metazoa</taxon>
        <taxon>Chordata</taxon>
        <taxon>Craniata</taxon>
        <taxon>Vertebrata</taxon>
        <taxon>Euteleostomi</taxon>
        <taxon>Actinopterygii</taxon>
        <taxon>Neopterygii</taxon>
        <taxon>Teleostei</taxon>
        <taxon>Anguilliformes</taxon>
        <taxon>Anguillidae</taxon>
        <taxon>Anguilla</taxon>
    </lineage>
</organism>